<dbReference type="EMBL" id="CP054257">
    <property type="protein sequence ID" value="QTQ12056.1"/>
    <property type="molecule type" value="Genomic_DNA"/>
</dbReference>
<dbReference type="Proteomes" id="UP000671995">
    <property type="component" value="Chromosome"/>
</dbReference>
<dbReference type="CDD" id="cd24054">
    <property type="entry name" value="ASKHA_NBD_AaPPX-GppA_MtPPX2-like"/>
    <property type="match status" value="1"/>
</dbReference>
<organism evidence="3 4">
    <name type="scientific">Treponema parvum</name>
    <dbReference type="NCBI Taxonomy" id="138851"/>
    <lineage>
        <taxon>Bacteria</taxon>
        <taxon>Pseudomonadati</taxon>
        <taxon>Spirochaetota</taxon>
        <taxon>Spirochaetia</taxon>
        <taxon>Spirochaetales</taxon>
        <taxon>Treponemataceae</taxon>
        <taxon>Treponema</taxon>
    </lineage>
</organism>
<feature type="coiled-coil region" evidence="1">
    <location>
        <begin position="229"/>
        <end position="256"/>
    </location>
</feature>
<dbReference type="PANTHER" id="PTHR30005:SF0">
    <property type="entry name" value="RETROGRADE REGULATION PROTEIN 2"/>
    <property type="match status" value="1"/>
</dbReference>
<dbReference type="SUPFAM" id="SSF53067">
    <property type="entry name" value="Actin-like ATPase domain"/>
    <property type="match status" value="2"/>
</dbReference>
<gene>
    <name evidence="3" type="ORF">HRI96_07535</name>
</gene>
<name>A0A975F017_9SPIR</name>
<dbReference type="Gene3D" id="3.30.420.150">
    <property type="entry name" value="Exopolyphosphatase. Domain 2"/>
    <property type="match status" value="1"/>
</dbReference>
<dbReference type="PANTHER" id="PTHR30005">
    <property type="entry name" value="EXOPOLYPHOSPHATASE"/>
    <property type="match status" value="1"/>
</dbReference>
<evidence type="ECO:0000259" key="2">
    <source>
        <dbReference type="Pfam" id="PF02541"/>
    </source>
</evidence>
<reference evidence="3" key="1">
    <citation type="submission" date="2020-05" db="EMBL/GenBank/DDBJ databases">
        <authorList>
            <person name="Zeng H."/>
            <person name="Chan Y.K."/>
            <person name="Watt R.M."/>
        </authorList>
    </citation>
    <scope>NUCLEOTIDE SEQUENCE</scope>
    <source>
        <strain evidence="3">ATCC 700773</strain>
    </source>
</reference>
<dbReference type="InterPro" id="IPR003695">
    <property type="entry name" value="Ppx_GppA_N"/>
</dbReference>
<dbReference type="InterPro" id="IPR050273">
    <property type="entry name" value="GppA/Ppx_hydrolase"/>
</dbReference>
<protein>
    <submittedName>
        <fullName evidence="3">Ppx/GppA family phosphatase</fullName>
    </submittedName>
</protein>
<dbReference type="AlphaFoldDB" id="A0A975F017"/>
<dbReference type="InterPro" id="IPR043129">
    <property type="entry name" value="ATPase_NBD"/>
</dbReference>
<sequence length="305" mass="32716">MSRKAIIDIGSNSIKFFVGELAADRTIKTVLDTNDIARLGEGLDSTGAISPEAMERNVASVAAFAKQAKELGADQIVSVGTMALRKASNSAEFVEKVKKTCGVEVQIIPGEEEARLSYLAILSGLPLEEDADLVVFDTGGGSTEFIYGKGTQMVKRFSVNLGAVRITENYLKADPVSPADVQAAIAQIDKEFKEAGVNGKPAQLVGMGGTVTSMGAVKHKMVKYDPSVIQGSRLTKKDIEEQIEEYSKRTVEQRKELPGLQPKRADVILAGACILKVITDRLGADGLTISDRGLRHGLAFDLFQK</sequence>
<accession>A0A975F017</accession>
<dbReference type="Gene3D" id="3.30.420.40">
    <property type="match status" value="1"/>
</dbReference>
<keyword evidence="1" id="KW-0175">Coiled coil</keyword>
<proteinExistence type="predicted"/>
<dbReference type="Pfam" id="PF02541">
    <property type="entry name" value="Ppx-GppA"/>
    <property type="match status" value="1"/>
</dbReference>
<evidence type="ECO:0000256" key="1">
    <source>
        <dbReference type="SAM" id="Coils"/>
    </source>
</evidence>
<reference evidence="3" key="2">
    <citation type="journal article" date="2021" name="Microbiol. Resour. Announc.">
        <title>Complete Genome Sequences of Three Human Oral Treponema parvum Isolates.</title>
        <authorList>
            <person name="Zeng H."/>
            <person name="Watt R.M."/>
        </authorList>
    </citation>
    <scope>NUCLEOTIDE SEQUENCE</scope>
    <source>
        <strain evidence="3">ATCC 700773</strain>
    </source>
</reference>
<feature type="domain" description="Ppx/GppA phosphatase N-terminal" evidence="2">
    <location>
        <begin position="25"/>
        <end position="303"/>
    </location>
</feature>
<evidence type="ECO:0000313" key="3">
    <source>
        <dbReference type="EMBL" id="QTQ12056.1"/>
    </source>
</evidence>
<dbReference type="RefSeq" id="WP_210116770.1">
    <property type="nucleotide sequence ID" value="NZ_CP054257.1"/>
</dbReference>
<evidence type="ECO:0000313" key="4">
    <source>
        <dbReference type="Proteomes" id="UP000671995"/>
    </source>
</evidence>
<dbReference type="GO" id="GO:0016462">
    <property type="term" value="F:pyrophosphatase activity"/>
    <property type="evidence" value="ECO:0007669"/>
    <property type="project" value="TreeGrafter"/>
</dbReference>